<keyword evidence="2" id="KW-0812">Transmembrane</keyword>
<comment type="caution">
    <text evidence="3">The sequence shown here is derived from an EMBL/GenBank/DDBJ whole genome shotgun (WGS) entry which is preliminary data.</text>
</comment>
<evidence type="ECO:0000256" key="1">
    <source>
        <dbReference type="SAM" id="MobiDB-lite"/>
    </source>
</evidence>
<keyword evidence="4" id="KW-1185">Reference proteome</keyword>
<keyword evidence="2" id="KW-0472">Membrane</keyword>
<dbReference type="EMBL" id="JOJR01000149">
    <property type="protein sequence ID" value="RCN43694.1"/>
    <property type="molecule type" value="Genomic_DNA"/>
</dbReference>
<dbReference type="Proteomes" id="UP000252519">
    <property type="component" value="Unassembled WGS sequence"/>
</dbReference>
<keyword evidence="2" id="KW-1133">Transmembrane helix</keyword>
<name>A0A368GH38_ANCCA</name>
<gene>
    <name evidence="3" type="ORF">ANCCAN_10338</name>
</gene>
<feature type="region of interest" description="Disordered" evidence="1">
    <location>
        <begin position="55"/>
        <end position="98"/>
    </location>
</feature>
<dbReference type="OrthoDB" id="5841147at2759"/>
<proteinExistence type="predicted"/>
<evidence type="ECO:0000313" key="3">
    <source>
        <dbReference type="EMBL" id="RCN43694.1"/>
    </source>
</evidence>
<organism evidence="3 4">
    <name type="scientific">Ancylostoma caninum</name>
    <name type="common">Dog hookworm</name>
    <dbReference type="NCBI Taxonomy" id="29170"/>
    <lineage>
        <taxon>Eukaryota</taxon>
        <taxon>Metazoa</taxon>
        <taxon>Ecdysozoa</taxon>
        <taxon>Nematoda</taxon>
        <taxon>Chromadorea</taxon>
        <taxon>Rhabditida</taxon>
        <taxon>Rhabditina</taxon>
        <taxon>Rhabditomorpha</taxon>
        <taxon>Strongyloidea</taxon>
        <taxon>Ancylostomatidae</taxon>
        <taxon>Ancylostomatinae</taxon>
        <taxon>Ancylostoma</taxon>
    </lineage>
</organism>
<feature type="transmembrane region" description="Helical" evidence="2">
    <location>
        <begin position="24"/>
        <end position="43"/>
    </location>
</feature>
<reference evidence="3 4" key="1">
    <citation type="submission" date="2014-10" db="EMBL/GenBank/DDBJ databases">
        <title>Draft genome of the hookworm Ancylostoma caninum.</title>
        <authorList>
            <person name="Mitreva M."/>
        </authorList>
    </citation>
    <scope>NUCLEOTIDE SEQUENCE [LARGE SCALE GENOMIC DNA]</scope>
    <source>
        <strain evidence="3 4">Baltimore</strain>
    </source>
</reference>
<evidence type="ECO:0000313" key="4">
    <source>
        <dbReference type="Proteomes" id="UP000252519"/>
    </source>
</evidence>
<sequence length="148" mass="16752">MKDLYADDPPFIDVALTLRSCGCGYMIVLAMYLNTLLLIAINLKVGIRPQEDEMPQLVFQTSPPREAKPTPEKKESDVGPIGKYEEAHTQEEPEPVSRKWLIATSVDKTLKSARMSIRLPRAPKGHHDEELEQMEKFLAEDDMSAIEK</sequence>
<accession>A0A368GH38</accession>
<feature type="compositionally biased region" description="Basic and acidic residues" evidence="1">
    <location>
        <begin position="65"/>
        <end position="97"/>
    </location>
</feature>
<dbReference type="AlphaFoldDB" id="A0A368GH38"/>
<protein>
    <submittedName>
        <fullName evidence="3">Uncharacterized protein</fullName>
    </submittedName>
</protein>
<evidence type="ECO:0000256" key="2">
    <source>
        <dbReference type="SAM" id="Phobius"/>
    </source>
</evidence>